<name>A0ABZ0X6U7_9GAMM</name>
<dbReference type="InterPro" id="IPR021655">
    <property type="entry name" value="Put_metal-bd"/>
</dbReference>
<dbReference type="RefSeq" id="WP_018624370.1">
    <property type="nucleotide sequence ID" value="NZ_CP140158.1"/>
</dbReference>
<keyword evidence="3" id="KW-1185">Reference proteome</keyword>
<evidence type="ECO:0000313" key="3">
    <source>
        <dbReference type="Proteomes" id="UP001324185"/>
    </source>
</evidence>
<proteinExistence type="predicted"/>
<evidence type="ECO:0000256" key="1">
    <source>
        <dbReference type="SAM" id="SignalP"/>
    </source>
</evidence>
<evidence type="ECO:0000313" key="2">
    <source>
        <dbReference type="EMBL" id="WQG86330.1"/>
    </source>
</evidence>
<dbReference type="Proteomes" id="UP001324185">
    <property type="component" value="Chromosome"/>
</dbReference>
<keyword evidence="1" id="KW-0732">Signal</keyword>
<protein>
    <submittedName>
        <fullName evidence="2">Metal-binding motif-containing protein</fullName>
    </submittedName>
</protein>
<feature type="chain" id="PRO_5047353031" evidence="1">
    <location>
        <begin position="28"/>
        <end position="204"/>
    </location>
</feature>
<gene>
    <name evidence="2" type="ORF">SR900_05440</name>
</gene>
<dbReference type="Pfam" id="PF11617">
    <property type="entry name" value="Cu-binding_MopE"/>
    <property type="match status" value="1"/>
</dbReference>
<reference evidence="2 3" key="1">
    <citation type="submission" date="2023-11" db="EMBL/GenBank/DDBJ databases">
        <title>MicrobeMod: A computational toolkit for identifying prokaryotic methylation and restriction-modification with nanopore sequencing.</title>
        <authorList>
            <person name="Crits-Christoph A."/>
            <person name="Kang S.C."/>
            <person name="Lee H."/>
            <person name="Ostrov N."/>
        </authorList>
    </citation>
    <scope>NUCLEOTIDE SEQUENCE [LARGE SCALE GENOMIC DNA]</scope>
    <source>
        <strain evidence="2 3">DSMZ 16071</strain>
    </source>
</reference>
<accession>A0ABZ0X6U7</accession>
<sequence>MKKIVTLILASITLFLTSTIGSTPVYADAVSDAIKFCNEYERRTGVRCEQQRCPCGRTTKEVERWDRGGLRLSVCACVSKADLEAAANAEPEIQCRRDADCNDGVFCNGQEMCRSGQCRPGTSPCDGVRCYEREKMCEKTCEDKDGDGFEAIHCGGNDCDDNNPNRFPGNKEICDSKGIDEDCDATTVGDLDADGDGFISASCR</sequence>
<feature type="signal peptide" evidence="1">
    <location>
        <begin position="1"/>
        <end position="27"/>
    </location>
</feature>
<organism evidence="2 3">
    <name type="scientific">Kangiella aquimarina</name>
    <dbReference type="NCBI Taxonomy" id="261965"/>
    <lineage>
        <taxon>Bacteria</taxon>
        <taxon>Pseudomonadati</taxon>
        <taxon>Pseudomonadota</taxon>
        <taxon>Gammaproteobacteria</taxon>
        <taxon>Kangiellales</taxon>
        <taxon>Kangiellaceae</taxon>
        <taxon>Kangiella</taxon>
    </lineage>
</organism>
<dbReference type="EMBL" id="CP140158">
    <property type="protein sequence ID" value="WQG86330.1"/>
    <property type="molecule type" value="Genomic_DNA"/>
</dbReference>